<evidence type="ECO:0000313" key="8">
    <source>
        <dbReference type="EMBL" id="GAA2174050.1"/>
    </source>
</evidence>
<evidence type="ECO:0000256" key="2">
    <source>
        <dbReference type="ARBA" id="ARBA00022490"/>
    </source>
</evidence>
<dbReference type="CDD" id="cd04458">
    <property type="entry name" value="CSP_CDS"/>
    <property type="match status" value="1"/>
</dbReference>
<dbReference type="InterPro" id="IPR002059">
    <property type="entry name" value="CSP_DNA-bd"/>
</dbReference>
<evidence type="ECO:0000256" key="3">
    <source>
        <dbReference type="ARBA" id="ARBA00023015"/>
    </source>
</evidence>
<proteinExistence type="predicted"/>
<feature type="domain" description="CSD" evidence="7">
    <location>
        <begin position="1"/>
        <end position="65"/>
    </location>
</feature>
<dbReference type="Pfam" id="PF00313">
    <property type="entry name" value="CSD"/>
    <property type="match status" value="1"/>
</dbReference>
<comment type="caution">
    <text evidence="8">The sequence shown here is derived from an EMBL/GenBank/DDBJ whole genome shotgun (WGS) entry which is preliminary data.</text>
</comment>
<keyword evidence="4" id="KW-0238">DNA-binding</keyword>
<evidence type="ECO:0000256" key="5">
    <source>
        <dbReference type="ARBA" id="ARBA00023159"/>
    </source>
</evidence>
<keyword evidence="9" id="KW-1185">Reference proteome</keyword>
<organism evidence="8 9">
    <name type="scientific">Agrococcus versicolor</name>
    <dbReference type="NCBI Taxonomy" id="501482"/>
    <lineage>
        <taxon>Bacteria</taxon>
        <taxon>Bacillati</taxon>
        <taxon>Actinomycetota</taxon>
        <taxon>Actinomycetes</taxon>
        <taxon>Micrococcales</taxon>
        <taxon>Microbacteriaceae</taxon>
        <taxon>Agrococcus</taxon>
    </lineage>
</organism>
<gene>
    <name evidence="8" type="ORF">GCM10009846_18480</name>
</gene>
<accession>A0ABN3ASW0</accession>
<dbReference type="SMART" id="SM00357">
    <property type="entry name" value="CSP"/>
    <property type="match status" value="1"/>
</dbReference>
<keyword evidence="2" id="KW-0963">Cytoplasm</keyword>
<evidence type="ECO:0000256" key="1">
    <source>
        <dbReference type="ARBA" id="ARBA00004496"/>
    </source>
</evidence>
<reference evidence="8 9" key="1">
    <citation type="journal article" date="2019" name="Int. J. Syst. Evol. Microbiol.">
        <title>The Global Catalogue of Microorganisms (GCM) 10K type strain sequencing project: providing services to taxonomists for standard genome sequencing and annotation.</title>
        <authorList>
            <consortium name="The Broad Institute Genomics Platform"/>
            <consortium name="The Broad Institute Genome Sequencing Center for Infectious Disease"/>
            <person name="Wu L."/>
            <person name="Ma J."/>
        </authorList>
    </citation>
    <scope>NUCLEOTIDE SEQUENCE [LARGE SCALE GENOMIC DNA]</scope>
    <source>
        <strain evidence="8 9">JCM 16026</strain>
    </source>
</reference>
<comment type="subcellular location">
    <subcellularLocation>
        <location evidence="1">Cytoplasm</location>
    </subcellularLocation>
</comment>
<evidence type="ECO:0000256" key="6">
    <source>
        <dbReference type="ARBA" id="ARBA00023163"/>
    </source>
</evidence>
<dbReference type="EMBL" id="BAAAQT010000006">
    <property type="protein sequence ID" value="GAA2174050.1"/>
    <property type="molecule type" value="Genomic_DNA"/>
</dbReference>
<dbReference type="PANTHER" id="PTHR46565:SF5">
    <property type="entry name" value="COLD SHOCK PROTEIN 2-LIKE"/>
    <property type="match status" value="1"/>
</dbReference>
<evidence type="ECO:0000256" key="4">
    <source>
        <dbReference type="ARBA" id="ARBA00023125"/>
    </source>
</evidence>
<sequence length="70" mass="7942">MPSGTVKWFDREKGFGFVVVDDTADELFVHYRDIAMDGFRVLAEGQRVDFVVGDGDRPQAREVVPGEPRR</sequence>
<protein>
    <submittedName>
        <fullName evidence="8">Cold-shock protein</fullName>
    </submittedName>
</protein>
<name>A0ABN3ASW0_9MICO</name>
<dbReference type="Proteomes" id="UP001501599">
    <property type="component" value="Unassembled WGS sequence"/>
</dbReference>
<dbReference type="InterPro" id="IPR012156">
    <property type="entry name" value="Cold_shock_CspA"/>
</dbReference>
<keyword evidence="5" id="KW-0010">Activator</keyword>
<dbReference type="PROSITE" id="PS51857">
    <property type="entry name" value="CSD_2"/>
    <property type="match status" value="1"/>
</dbReference>
<evidence type="ECO:0000259" key="7">
    <source>
        <dbReference type="PROSITE" id="PS51857"/>
    </source>
</evidence>
<keyword evidence="3" id="KW-0805">Transcription regulation</keyword>
<dbReference type="InterPro" id="IPR011129">
    <property type="entry name" value="CSD"/>
</dbReference>
<dbReference type="Gene3D" id="2.40.50.140">
    <property type="entry name" value="Nucleic acid-binding proteins"/>
    <property type="match status" value="1"/>
</dbReference>
<dbReference type="SUPFAM" id="SSF50249">
    <property type="entry name" value="Nucleic acid-binding proteins"/>
    <property type="match status" value="1"/>
</dbReference>
<keyword evidence="6" id="KW-0804">Transcription</keyword>
<dbReference type="RefSeq" id="WP_344342894.1">
    <property type="nucleotide sequence ID" value="NZ_BAAAQT010000006.1"/>
</dbReference>
<dbReference type="PIRSF" id="PIRSF002599">
    <property type="entry name" value="Cold_shock_A"/>
    <property type="match status" value="1"/>
</dbReference>
<dbReference type="PANTHER" id="PTHR46565">
    <property type="entry name" value="COLD SHOCK DOMAIN PROTEIN 2"/>
    <property type="match status" value="1"/>
</dbReference>
<dbReference type="InterPro" id="IPR012340">
    <property type="entry name" value="NA-bd_OB-fold"/>
</dbReference>
<evidence type="ECO:0000313" key="9">
    <source>
        <dbReference type="Proteomes" id="UP001501599"/>
    </source>
</evidence>
<dbReference type="PRINTS" id="PR00050">
    <property type="entry name" value="COLDSHOCK"/>
</dbReference>